<name>A0A644Z4I7_9ZZZZ</name>
<protein>
    <submittedName>
        <fullName evidence="1">Uncharacterized protein</fullName>
    </submittedName>
</protein>
<comment type="caution">
    <text evidence="1">The sequence shown here is derived from an EMBL/GenBank/DDBJ whole genome shotgun (WGS) entry which is preliminary data.</text>
</comment>
<reference evidence="1" key="1">
    <citation type="submission" date="2019-08" db="EMBL/GenBank/DDBJ databases">
        <authorList>
            <person name="Kucharzyk K."/>
            <person name="Murdoch R.W."/>
            <person name="Higgins S."/>
            <person name="Loffler F."/>
        </authorList>
    </citation>
    <scope>NUCLEOTIDE SEQUENCE</scope>
</reference>
<accession>A0A644Z4I7</accession>
<evidence type="ECO:0000313" key="1">
    <source>
        <dbReference type="EMBL" id="MPM34911.1"/>
    </source>
</evidence>
<gene>
    <name evidence="1" type="ORF">SDC9_81501</name>
</gene>
<dbReference type="EMBL" id="VSSQ01007119">
    <property type="protein sequence ID" value="MPM34911.1"/>
    <property type="molecule type" value="Genomic_DNA"/>
</dbReference>
<proteinExistence type="predicted"/>
<organism evidence="1">
    <name type="scientific">bioreactor metagenome</name>
    <dbReference type="NCBI Taxonomy" id="1076179"/>
    <lineage>
        <taxon>unclassified sequences</taxon>
        <taxon>metagenomes</taxon>
        <taxon>ecological metagenomes</taxon>
    </lineage>
</organism>
<sequence>MSDLEKKIMALLKEHIKDEVLDQKVAGIAIEIELENDTHIQIGKRYF</sequence>
<dbReference type="AlphaFoldDB" id="A0A644Z4I7"/>